<evidence type="ECO:0000256" key="2">
    <source>
        <dbReference type="ARBA" id="ARBA00022448"/>
    </source>
</evidence>
<keyword evidence="6 12" id="KW-0067">ATP-binding</keyword>
<dbReference type="InterPro" id="IPR011527">
    <property type="entry name" value="ABC1_TM_dom"/>
</dbReference>
<dbReference type="AlphaFoldDB" id="A0A4R3MNT4"/>
<evidence type="ECO:0000256" key="9">
    <source>
        <dbReference type="SAM" id="Phobius"/>
    </source>
</evidence>
<dbReference type="GO" id="GO:0016887">
    <property type="term" value="F:ATP hydrolysis activity"/>
    <property type="evidence" value="ECO:0007669"/>
    <property type="project" value="InterPro"/>
</dbReference>
<dbReference type="SUPFAM" id="SSF52540">
    <property type="entry name" value="P-loop containing nucleoside triphosphate hydrolases"/>
    <property type="match status" value="1"/>
</dbReference>
<dbReference type="SUPFAM" id="SSF90123">
    <property type="entry name" value="ABC transporter transmembrane region"/>
    <property type="match status" value="1"/>
</dbReference>
<dbReference type="InterPro" id="IPR027417">
    <property type="entry name" value="P-loop_NTPase"/>
</dbReference>
<dbReference type="Pfam" id="PF00005">
    <property type="entry name" value="ABC_tran"/>
    <property type="match status" value="1"/>
</dbReference>
<evidence type="ECO:0000313" key="13">
    <source>
        <dbReference type="Proteomes" id="UP000294902"/>
    </source>
</evidence>
<evidence type="ECO:0000256" key="3">
    <source>
        <dbReference type="ARBA" id="ARBA00022475"/>
    </source>
</evidence>
<organism evidence="12 13">
    <name type="scientific">Natranaerovirga pectinivora</name>
    <dbReference type="NCBI Taxonomy" id="682400"/>
    <lineage>
        <taxon>Bacteria</taxon>
        <taxon>Bacillati</taxon>
        <taxon>Bacillota</taxon>
        <taxon>Clostridia</taxon>
        <taxon>Lachnospirales</taxon>
        <taxon>Natranaerovirgaceae</taxon>
        <taxon>Natranaerovirga</taxon>
    </lineage>
</organism>
<name>A0A4R3MNT4_9FIRM</name>
<dbReference type="Gene3D" id="3.40.50.300">
    <property type="entry name" value="P-loop containing nucleotide triphosphate hydrolases"/>
    <property type="match status" value="1"/>
</dbReference>
<comment type="caution">
    <text evidence="12">The sequence shown here is derived from an EMBL/GenBank/DDBJ whole genome shotgun (WGS) entry which is preliminary data.</text>
</comment>
<dbReference type="Proteomes" id="UP000294902">
    <property type="component" value="Unassembled WGS sequence"/>
</dbReference>
<feature type="domain" description="ABC transporter" evidence="10">
    <location>
        <begin position="364"/>
        <end position="597"/>
    </location>
</feature>
<dbReference type="PROSITE" id="PS00211">
    <property type="entry name" value="ABC_TRANSPORTER_1"/>
    <property type="match status" value="1"/>
</dbReference>
<evidence type="ECO:0000256" key="8">
    <source>
        <dbReference type="ARBA" id="ARBA00023136"/>
    </source>
</evidence>
<dbReference type="InterPro" id="IPR003439">
    <property type="entry name" value="ABC_transporter-like_ATP-bd"/>
</dbReference>
<dbReference type="RefSeq" id="WP_132250362.1">
    <property type="nucleotide sequence ID" value="NZ_SMAL01000002.1"/>
</dbReference>
<evidence type="ECO:0000256" key="1">
    <source>
        <dbReference type="ARBA" id="ARBA00004651"/>
    </source>
</evidence>
<dbReference type="InterPro" id="IPR003593">
    <property type="entry name" value="AAA+_ATPase"/>
</dbReference>
<dbReference type="CDD" id="cd18544">
    <property type="entry name" value="ABC_6TM_TmrA_like"/>
    <property type="match status" value="1"/>
</dbReference>
<accession>A0A4R3MNT4</accession>
<evidence type="ECO:0000259" key="11">
    <source>
        <dbReference type="PROSITE" id="PS50929"/>
    </source>
</evidence>
<dbReference type="GO" id="GO:0005524">
    <property type="term" value="F:ATP binding"/>
    <property type="evidence" value="ECO:0007669"/>
    <property type="project" value="UniProtKB-KW"/>
</dbReference>
<dbReference type="Pfam" id="PF00664">
    <property type="entry name" value="ABC_membrane"/>
    <property type="match status" value="1"/>
</dbReference>
<dbReference type="PROSITE" id="PS50893">
    <property type="entry name" value="ABC_TRANSPORTER_2"/>
    <property type="match status" value="1"/>
</dbReference>
<dbReference type="GO" id="GO:0015421">
    <property type="term" value="F:ABC-type oligopeptide transporter activity"/>
    <property type="evidence" value="ECO:0007669"/>
    <property type="project" value="TreeGrafter"/>
</dbReference>
<dbReference type="PANTHER" id="PTHR43394:SF1">
    <property type="entry name" value="ATP-BINDING CASSETTE SUB-FAMILY B MEMBER 10, MITOCHONDRIAL"/>
    <property type="match status" value="1"/>
</dbReference>
<dbReference type="InterPro" id="IPR039421">
    <property type="entry name" value="Type_1_exporter"/>
</dbReference>
<dbReference type="PROSITE" id="PS50929">
    <property type="entry name" value="ABC_TM1F"/>
    <property type="match status" value="1"/>
</dbReference>
<feature type="domain" description="ABC transmembrane type-1" evidence="11">
    <location>
        <begin position="44"/>
        <end position="330"/>
    </location>
</feature>
<feature type="transmembrane region" description="Helical" evidence="9">
    <location>
        <begin position="170"/>
        <end position="203"/>
    </location>
</feature>
<dbReference type="OrthoDB" id="9771903at2"/>
<dbReference type="FunFam" id="3.40.50.300:FF:000221">
    <property type="entry name" value="Multidrug ABC transporter ATP-binding protein"/>
    <property type="match status" value="1"/>
</dbReference>
<keyword evidence="8 9" id="KW-0472">Membrane</keyword>
<gene>
    <name evidence="12" type="ORF">EDC18_102188</name>
</gene>
<keyword evidence="2" id="KW-0813">Transport</keyword>
<dbReference type="Gene3D" id="1.20.1560.10">
    <property type="entry name" value="ABC transporter type 1, transmembrane domain"/>
    <property type="match status" value="1"/>
</dbReference>
<keyword evidence="13" id="KW-1185">Reference proteome</keyword>
<dbReference type="SMART" id="SM00382">
    <property type="entry name" value="AAA"/>
    <property type="match status" value="1"/>
</dbReference>
<keyword evidence="5" id="KW-0547">Nucleotide-binding</keyword>
<evidence type="ECO:0000256" key="5">
    <source>
        <dbReference type="ARBA" id="ARBA00022741"/>
    </source>
</evidence>
<sequence>MRCIMNNIQKMILPKKQSNSRKDKKISTIKKLFSLTVPHYKKILLALLFVLIINVVQIIKPYILKVVIDDFLIKRMSANGLYSVTSMSILYLTLSLISAILIYFQVNIINRVGQKIIKNLRGRVFKTIQALPLHYLDKTSSGRLITRATNDVNELNDLYSEVLISLFKDVFLLVGIVSAMFLMNVELTLISFIVIPIMAYIVVKLKTKLRANFVDMKHYVGKINGFMAETISGMKIIQIFRGEKEKQKEFLEINNDYMKTTFLQVKYNSLLKPAAELFQSFATALLLWYGMTRITNQTLELGVLYAFTVYIRQFFNPISDLAEKYTSIQSALVSTDRIFDLLDEKEILEDTDIGLSLDTIHGEIEFKNVWFSYDNEEWVLKDVSFKVKKGETFAFVGETGAGKSTIINLINGFYKIQKGEILIDGININDIKLKDLRKNISVVLQDSFLFSGDIYMNVALNNDIDEKEIQEFLDLSCASSFINNFEKGIHTPVMERGNNFSSGQKQLLSFARAIAQKPSVIILDEATANIDTHTEKLIQRGINNITKDRTTLIIAHRLSTIRSADKIIVLKDGEIVEAGSDQELIDNGGYYKSMLVHNYS</sequence>
<evidence type="ECO:0000256" key="6">
    <source>
        <dbReference type="ARBA" id="ARBA00022840"/>
    </source>
</evidence>
<evidence type="ECO:0000256" key="7">
    <source>
        <dbReference type="ARBA" id="ARBA00022989"/>
    </source>
</evidence>
<dbReference type="InterPro" id="IPR017871">
    <property type="entry name" value="ABC_transporter-like_CS"/>
</dbReference>
<keyword evidence="3" id="KW-1003">Cell membrane</keyword>
<evidence type="ECO:0000256" key="4">
    <source>
        <dbReference type="ARBA" id="ARBA00022692"/>
    </source>
</evidence>
<protein>
    <submittedName>
        <fullName evidence="12">ATP-binding cassette subfamily B protein</fullName>
    </submittedName>
</protein>
<keyword evidence="4 9" id="KW-0812">Transmembrane</keyword>
<comment type="subcellular location">
    <subcellularLocation>
        <location evidence="1">Cell membrane</location>
        <topology evidence="1">Multi-pass membrane protein</topology>
    </subcellularLocation>
</comment>
<feature type="transmembrane region" description="Helical" evidence="9">
    <location>
        <begin position="81"/>
        <end position="104"/>
    </location>
</feature>
<evidence type="ECO:0000313" key="12">
    <source>
        <dbReference type="EMBL" id="TCT16172.1"/>
    </source>
</evidence>
<dbReference type="InterPro" id="IPR036640">
    <property type="entry name" value="ABC1_TM_sf"/>
</dbReference>
<dbReference type="GO" id="GO:0005886">
    <property type="term" value="C:plasma membrane"/>
    <property type="evidence" value="ECO:0007669"/>
    <property type="project" value="UniProtKB-SubCell"/>
</dbReference>
<keyword evidence="7 9" id="KW-1133">Transmembrane helix</keyword>
<reference evidence="12 13" key="1">
    <citation type="submission" date="2019-03" db="EMBL/GenBank/DDBJ databases">
        <title>Genomic Encyclopedia of Type Strains, Phase IV (KMG-IV): sequencing the most valuable type-strain genomes for metagenomic binning, comparative biology and taxonomic classification.</title>
        <authorList>
            <person name="Goeker M."/>
        </authorList>
    </citation>
    <scope>NUCLEOTIDE SEQUENCE [LARGE SCALE GENOMIC DNA]</scope>
    <source>
        <strain evidence="12 13">DSM 24629</strain>
    </source>
</reference>
<evidence type="ECO:0000259" key="10">
    <source>
        <dbReference type="PROSITE" id="PS50893"/>
    </source>
</evidence>
<dbReference type="EMBL" id="SMAL01000002">
    <property type="protein sequence ID" value="TCT16172.1"/>
    <property type="molecule type" value="Genomic_DNA"/>
</dbReference>
<proteinExistence type="predicted"/>
<dbReference type="PANTHER" id="PTHR43394">
    <property type="entry name" value="ATP-DEPENDENT PERMEASE MDL1, MITOCHONDRIAL"/>
    <property type="match status" value="1"/>
</dbReference>